<reference evidence="3 4" key="1">
    <citation type="journal article" date="2013" name="Proc. Natl. Acad. Sci. U.S.A.">
        <title>Fine-scale variation in meiotic recombination in Mimulus inferred from population shotgun sequencing.</title>
        <authorList>
            <person name="Hellsten U."/>
            <person name="Wright K.M."/>
            <person name="Jenkins J."/>
            <person name="Shu S."/>
            <person name="Yuan Y."/>
            <person name="Wessler S.R."/>
            <person name="Schmutz J."/>
            <person name="Willis J.H."/>
            <person name="Rokhsar D.S."/>
        </authorList>
    </citation>
    <scope>NUCLEOTIDE SEQUENCE [LARGE SCALE GENOMIC DNA]</scope>
    <source>
        <strain evidence="4">cv. DUN x IM62</strain>
    </source>
</reference>
<proteinExistence type="predicted"/>
<evidence type="ECO:0000259" key="1">
    <source>
        <dbReference type="Pfam" id="PF00646"/>
    </source>
</evidence>
<dbReference type="Pfam" id="PF03478">
    <property type="entry name" value="Beta-prop_KIB1-4"/>
    <property type="match status" value="1"/>
</dbReference>
<dbReference type="EMBL" id="KI631268">
    <property type="protein sequence ID" value="EYU29292.1"/>
    <property type="molecule type" value="Genomic_DNA"/>
</dbReference>
<dbReference type="InterPro" id="IPR005174">
    <property type="entry name" value="KIB1-4_b-propeller"/>
</dbReference>
<dbReference type="Gene3D" id="1.20.1280.50">
    <property type="match status" value="1"/>
</dbReference>
<name>A0A022QKP6_ERYGU</name>
<feature type="domain" description="F-box" evidence="1">
    <location>
        <begin position="4"/>
        <end position="38"/>
    </location>
</feature>
<sequence length="292" mass="33203">MADWSQLPYDLVHEVASHLVAVEDFLAFSAVCCDWRSVYSAKEWHQRPQVPLLMIFVPEKNGFRNFISLYRNKVCKLEIPEFRGRKSWGSCSGWILTLGLDLTIQLLNPLTRVCPSLPPISSLQHRPNDQQPPPRNDEGGGSFVVIIYGPLYRLALYRPGYTSWTIVKETATLNQFLCVAFRKDRIFALCKAGSLSGKFNHLMLVESRGDILTVYTQQDSNRCGFPVGSVHFFVYALDFINKQWVEVRDLGNRSIFVDKSGCVVVCGPERFNCRSNSVYFVADNMQKMAGWG</sequence>
<dbReference type="STRING" id="4155.A0A022QKP6"/>
<dbReference type="InterPro" id="IPR001810">
    <property type="entry name" value="F-box_dom"/>
</dbReference>
<keyword evidence="4" id="KW-1185">Reference proteome</keyword>
<dbReference type="eggNOG" id="ENOG502SP5Q">
    <property type="taxonomic scope" value="Eukaryota"/>
</dbReference>
<feature type="domain" description="KIB1-4 beta-propeller" evidence="2">
    <location>
        <begin position="66"/>
        <end position="283"/>
    </location>
</feature>
<dbReference type="AlphaFoldDB" id="A0A022QKP6"/>
<dbReference type="InterPro" id="IPR036047">
    <property type="entry name" value="F-box-like_dom_sf"/>
</dbReference>
<feature type="non-terminal residue" evidence="3">
    <location>
        <position position="292"/>
    </location>
</feature>
<dbReference type="SUPFAM" id="SSF81383">
    <property type="entry name" value="F-box domain"/>
    <property type="match status" value="1"/>
</dbReference>
<organism evidence="3 4">
    <name type="scientific">Erythranthe guttata</name>
    <name type="common">Yellow monkey flower</name>
    <name type="synonym">Mimulus guttatus</name>
    <dbReference type="NCBI Taxonomy" id="4155"/>
    <lineage>
        <taxon>Eukaryota</taxon>
        <taxon>Viridiplantae</taxon>
        <taxon>Streptophyta</taxon>
        <taxon>Embryophyta</taxon>
        <taxon>Tracheophyta</taxon>
        <taxon>Spermatophyta</taxon>
        <taxon>Magnoliopsida</taxon>
        <taxon>eudicotyledons</taxon>
        <taxon>Gunneridae</taxon>
        <taxon>Pentapetalae</taxon>
        <taxon>asterids</taxon>
        <taxon>lamiids</taxon>
        <taxon>Lamiales</taxon>
        <taxon>Phrymaceae</taxon>
        <taxon>Erythranthe</taxon>
    </lineage>
</organism>
<dbReference type="InterPro" id="IPR050942">
    <property type="entry name" value="F-box_BR-signaling"/>
</dbReference>
<dbReference type="CDD" id="cd09917">
    <property type="entry name" value="F-box_SF"/>
    <property type="match status" value="1"/>
</dbReference>
<dbReference type="PANTHER" id="PTHR44259">
    <property type="entry name" value="OS07G0183000 PROTEIN-RELATED"/>
    <property type="match status" value="1"/>
</dbReference>
<gene>
    <name evidence="3" type="ORF">MIMGU_mgv1a021577mg</name>
</gene>
<dbReference type="Proteomes" id="UP000030748">
    <property type="component" value="Unassembled WGS sequence"/>
</dbReference>
<evidence type="ECO:0000313" key="4">
    <source>
        <dbReference type="Proteomes" id="UP000030748"/>
    </source>
</evidence>
<evidence type="ECO:0000313" key="3">
    <source>
        <dbReference type="EMBL" id="EYU29292.1"/>
    </source>
</evidence>
<accession>A0A022QKP6</accession>
<protein>
    <submittedName>
        <fullName evidence="3">Uncharacterized protein</fullName>
    </submittedName>
</protein>
<dbReference type="PANTHER" id="PTHR44259:SF108">
    <property type="entry name" value="F-BOX PROTEIN SKIP23-LIKE"/>
    <property type="match status" value="1"/>
</dbReference>
<dbReference type="Pfam" id="PF00646">
    <property type="entry name" value="F-box"/>
    <property type="match status" value="1"/>
</dbReference>
<evidence type="ECO:0000259" key="2">
    <source>
        <dbReference type="Pfam" id="PF03478"/>
    </source>
</evidence>